<dbReference type="InterPro" id="IPR027786">
    <property type="entry name" value="Nse4/EID"/>
</dbReference>
<comment type="caution">
    <text evidence="9">The sequence shown here is derived from an EMBL/GenBank/DDBJ whole genome shotgun (WGS) entry which is preliminary data.</text>
</comment>
<keyword evidence="6 7" id="KW-0539">Nucleus</keyword>
<evidence type="ECO:0000259" key="8">
    <source>
        <dbReference type="Pfam" id="PF08743"/>
    </source>
</evidence>
<comment type="similarity">
    <text evidence="2 7">Belongs to the NSE4 family.</text>
</comment>
<evidence type="ECO:0000256" key="2">
    <source>
        <dbReference type="ARBA" id="ARBA00008997"/>
    </source>
</evidence>
<dbReference type="PANTHER" id="PTHR16140">
    <property type="entry name" value="NON-STRUCTURAL MAINTENANCE OF CHROMOSOMES ELEMENT 4"/>
    <property type="match status" value="1"/>
</dbReference>
<dbReference type="Proteomes" id="UP000823775">
    <property type="component" value="Unassembled WGS sequence"/>
</dbReference>
<comment type="function">
    <text evidence="7">Component of the SMC5-SMC6 complex, that promotes sister chromatid alignment after DNA damage and facilitates double-stranded DNA breaks (DSBs) repair via homologous recombination between sister chromatids.</text>
</comment>
<reference evidence="9 10" key="1">
    <citation type="journal article" date="2021" name="BMC Genomics">
        <title>Datura genome reveals duplications of psychoactive alkaloid biosynthetic genes and high mutation rate following tissue culture.</title>
        <authorList>
            <person name="Rajewski A."/>
            <person name="Carter-House D."/>
            <person name="Stajich J."/>
            <person name="Litt A."/>
        </authorList>
    </citation>
    <scope>NUCLEOTIDE SEQUENCE [LARGE SCALE GENOMIC DNA]</scope>
    <source>
        <strain evidence="9">AR-01</strain>
    </source>
</reference>
<evidence type="ECO:0000313" key="9">
    <source>
        <dbReference type="EMBL" id="MCD7463342.1"/>
    </source>
</evidence>
<comment type="subcellular location">
    <subcellularLocation>
        <location evidence="1 7">Nucleus</location>
    </subcellularLocation>
</comment>
<accession>A0ABS8SWB9</accession>
<evidence type="ECO:0000256" key="4">
    <source>
        <dbReference type="ARBA" id="ARBA00023172"/>
    </source>
</evidence>
<evidence type="ECO:0000256" key="1">
    <source>
        <dbReference type="ARBA" id="ARBA00004123"/>
    </source>
</evidence>
<evidence type="ECO:0000256" key="7">
    <source>
        <dbReference type="RuleBase" id="RU365071"/>
    </source>
</evidence>
<keyword evidence="5 7" id="KW-0234">DNA repair</keyword>
<name>A0ABS8SWB9_DATST</name>
<evidence type="ECO:0000256" key="6">
    <source>
        <dbReference type="ARBA" id="ARBA00023242"/>
    </source>
</evidence>
<evidence type="ECO:0000256" key="3">
    <source>
        <dbReference type="ARBA" id="ARBA00022763"/>
    </source>
</evidence>
<feature type="domain" description="Non-structural maintenance of chromosome element 4 C-terminal" evidence="8">
    <location>
        <begin position="292"/>
        <end position="368"/>
    </location>
</feature>
<dbReference type="InterPro" id="IPR014854">
    <property type="entry name" value="Nse4_C"/>
</dbReference>
<keyword evidence="10" id="KW-1185">Reference proteome</keyword>
<keyword evidence="4 7" id="KW-0233">DNA recombination</keyword>
<keyword evidence="3 7" id="KW-0227">DNA damage</keyword>
<protein>
    <recommendedName>
        <fullName evidence="7">Non-structural maintenance of chromosomes element 4</fullName>
    </recommendedName>
</protein>
<gene>
    <name evidence="9" type="primary">NSMCE4A</name>
    <name evidence="9" type="ORF">HAX54_050370</name>
</gene>
<comment type="subunit">
    <text evidence="7">Component of the SMC5-SMC6 complex.</text>
</comment>
<sequence length="379" mass="43499">MKRLLNGQVSCLDHKVQLLKLIYMILVFKKERKKLLQRLVDVDNEKVLLKLRPRIDRLKNLAAFNELAHFTNQSDSLRRSVRLQYSLIRTIVDETRCEIGAAGSNKFNIVLSSVDDLYHNVKRPREQVADAEALLGLTNTVVESLQLRPNCSISPSMFISWLLKSYGLRKGRPKNAAEHLIIGKSRIAVNWEKIGADASLVFMGGKGCKTMLGVLKTEFKPRKQLVVYTGYQKPEVYDSYPKEIAVYRKMPPRKVYLTRPKLVAGETAKDKPDVNKNMSNIYELLKEKKSVMLDKLFFRRNSFAHTVENLFALSFLVHDGQASISADETGSRFLCKIVPRSIAHCEAVRHQFILRYDYNDWKLMQAVLPEGEELKANRE</sequence>
<dbReference type="EMBL" id="JACEIK010000878">
    <property type="protein sequence ID" value="MCD7463342.1"/>
    <property type="molecule type" value="Genomic_DNA"/>
</dbReference>
<dbReference type="PANTHER" id="PTHR16140:SF0">
    <property type="entry name" value="NON-STRUCTURAL MAINTENANCE OF CHROMOSOMES ELEMENT 4"/>
    <property type="match status" value="1"/>
</dbReference>
<proteinExistence type="inferred from homology"/>
<evidence type="ECO:0000313" key="10">
    <source>
        <dbReference type="Proteomes" id="UP000823775"/>
    </source>
</evidence>
<dbReference type="Pfam" id="PF08743">
    <property type="entry name" value="Nse4_C"/>
    <property type="match status" value="1"/>
</dbReference>
<evidence type="ECO:0000256" key="5">
    <source>
        <dbReference type="ARBA" id="ARBA00023204"/>
    </source>
</evidence>
<organism evidence="9 10">
    <name type="scientific">Datura stramonium</name>
    <name type="common">Jimsonweed</name>
    <name type="synonym">Common thornapple</name>
    <dbReference type="NCBI Taxonomy" id="4076"/>
    <lineage>
        <taxon>Eukaryota</taxon>
        <taxon>Viridiplantae</taxon>
        <taxon>Streptophyta</taxon>
        <taxon>Embryophyta</taxon>
        <taxon>Tracheophyta</taxon>
        <taxon>Spermatophyta</taxon>
        <taxon>Magnoliopsida</taxon>
        <taxon>eudicotyledons</taxon>
        <taxon>Gunneridae</taxon>
        <taxon>Pentapetalae</taxon>
        <taxon>asterids</taxon>
        <taxon>lamiids</taxon>
        <taxon>Solanales</taxon>
        <taxon>Solanaceae</taxon>
        <taxon>Solanoideae</taxon>
        <taxon>Datureae</taxon>
        <taxon>Datura</taxon>
    </lineage>
</organism>